<evidence type="ECO:0000313" key="4">
    <source>
        <dbReference type="Proteomes" id="UP000294739"/>
    </source>
</evidence>
<dbReference type="PANTHER" id="PTHR12147">
    <property type="entry name" value="METALLOPEPTIDASE M28 FAMILY MEMBER"/>
    <property type="match status" value="1"/>
</dbReference>
<comment type="caution">
    <text evidence="3">The sequence shown here is derived from an EMBL/GenBank/DDBJ whole genome shotgun (WGS) entry which is preliminary data.</text>
</comment>
<feature type="compositionally biased region" description="Low complexity" evidence="1">
    <location>
        <begin position="178"/>
        <end position="214"/>
    </location>
</feature>
<gene>
    <name evidence="3" type="ORF">E1269_24430</name>
</gene>
<dbReference type="GO" id="GO:0008235">
    <property type="term" value="F:metalloexopeptidase activity"/>
    <property type="evidence" value="ECO:0007669"/>
    <property type="project" value="InterPro"/>
</dbReference>
<sequence>MNEGQPGRTGLVGMIGDATGLAVPAVFATFDAGADLASTPGATVRVEVDFASEMRPTWNVLAETRKGNDDNIVMAGAHLDSVQDGAGINDNGSGSAALLETAIQLNRINVKNTVRFAWWGAEESGLLGSEHYVAGLTEAERDDLALYLNFDMVASPNYMFGIYDGDNSSETAPEGFIPPGSRSRTSSSASTPAGTWSSTTPSSPAGPTTARSSPWASRPAGCSPGRRA</sequence>
<dbReference type="OrthoDB" id="345880at2"/>
<organism evidence="3 4">
    <name type="scientific">Jiangella asiatica</name>
    <dbReference type="NCBI Taxonomy" id="2530372"/>
    <lineage>
        <taxon>Bacteria</taxon>
        <taxon>Bacillati</taxon>
        <taxon>Actinomycetota</taxon>
        <taxon>Actinomycetes</taxon>
        <taxon>Jiangellales</taxon>
        <taxon>Jiangellaceae</taxon>
        <taxon>Jiangella</taxon>
    </lineage>
</organism>
<feature type="domain" description="Peptidase M28" evidence="2">
    <location>
        <begin position="59"/>
        <end position="170"/>
    </location>
</feature>
<dbReference type="GO" id="GO:0006508">
    <property type="term" value="P:proteolysis"/>
    <property type="evidence" value="ECO:0007669"/>
    <property type="project" value="InterPro"/>
</dbReference>
<evidence type="ECO:0000256" key="1">
    <source>
        <dbReference type="SAM" id="MobiDB-lite"/>
    </source>
</evidence>
<accession>A0A4R5CKF6</accession>
<evidence type="ECO:0000313" key="3">
    <source>
        <dbReference type="EMBL" id="TDE00799.1"/>
    </source>
</evidence>
<dbReference type="PANTHER" id="PTHR12147:SF26">
    <property type="entry name" value="PEPTIDASE M28 DOMAIN-CONTAINING PROTEIN"/>
    <property type="match status" value="1"/>
</dbReference>
<dbReference type="Gene3D" id="3.40.630.10">
    <property type="entry name" value="Zn peptidases"/>
    <property type="match status" value="1"/>
</dbReference>
<reference evidence="3 4" key="1">
    <citation type="submission" date="2019-03" db="EMBL/GenBank/DDBJ databases">
        <title>Draft genome sequences of novel Actinobacteria.</title>
        <authorList>
            <person name="Sahin N."/>
            <person name="Ay H."/>
            <person name="Saygin H."/>
        </authorList>
    </citation>
    <scope>NUCLEOTIDE SEQUENCE [LARGE SCALE GENOMIC DNA]</scope>
    <source>
        <strain evidence="3 4">5K138</strain>
    </source>
</reference>
<keyword evidence="4" id="KW-1185">Reference proteome</keyword>
<protein>
    <submittedName>
        <fullName evidence="3">M20/M25/M40 family metallo-hydrolase</fullName>
    </submittedName>
</protein>
<dbReference type="InterPro" id="IPR045175">
    <property type="entry name" value="M28_fam"/>
</dbReference>
<dbReference type="Proteomes" id="UP000294739">
    <property type="component" value="Unassembled WGS sequence"/>
</dbReference>
<name>A0A4R5CKF6_9ACTN</name>
<dbReference type="EMBL" id="SMKZ01000046">
    <property type="protein sequence ID" value="TDE00799.1"/>
    <property type="molecule type" value="Genomic_DNA"/>
</dbReference>
<feature type="region of interest" description="Disordered" evidence="1">
    <location>
        <begin position="170"/>
        <end position="228"/>
    </location>
</feature>
<dbReference type="InParanoid" id="A0A4R5CKF6"/>
<dbReference type="InterPro" id="IPR007484">
    <property type="entry name" value="Peptidase_M28"/>
</dbReference>
<dbReference type="SUPFAM" id="SSF53187">
    <property type="entry name" value="Zn-dependent exopeptidases"/>
    <property type="match status" value="1"/>
</dbReference>
<dbReference type="AlphaFoldDB" id="A0A4R5CKF6"/>
<keyword evidence="3" id="KW-0378">Hydrolase</keyword>
<proteinExistence type="predicted"/>
<dbReference type="Pfam" id="PF04389">
    <property type="entry name" value="Peptidase_M28"/>
    <property type="match status" value="1"/>
</dbReference>
<evidence type="ECO:0000259" key="2">
    <source>
        <dbReference type="Pfam" id="PF04389"/>
    </source>
</evidence>